<dbReference type="InterPro" id="IPR000436">
    <property type="entry name" value="Sushi_SCR_CCP_dom"/>
</dbReference>
<proteinExistence type="predicted"/>
<dbReference type="GO" id="GO:0005615">
    <property type="term" value="C:extracellular space"/>
    <property type="evidence" value="ECO:0007669"/>
    <property type="project" value="TreeGrafter"/>
</dbReference>
<dbReference type="FunFam" id="2.10.70.10:FF:000026">
    <property type="entry name" value="Complement inhibitory factor H"/>
    <property type="match status" value="1"/>
</dbReference>
<dbReference type="Ensembl" id="ENSBMST00010001526.1">
    <property type="protein sequence ID" value="ENSBMSP00010001380.1"/>
    <property type="gene ID" value="ENSBMSG00010000746.1"/>
</dbReference>
<dbReference type="SMART" id="SM00032">
    <property type="entry name" value="CCP"/>
    <property type="match status" value="4"/>
</dbReference>
<dbReference type="Gene3D" id="2.10.70.10">
    <property type="entry name" value="Complement Module, domain 1"/>
    <property type="match status" value="4"/>
</dbReference>
<dbReference type="GO" id="GO:0006956">
    <property type="term" value="P:complement activation"/>
    <property type="evidence" value="ECO:0007669"/>
    <property type="project" value="TreeGrafter"/>
</dbReference>
<dbReference type="GO" id="GO:0001851">
    <property type="term" value="F:complement component C3b binding"/>
    <property type="evidence" value="ECO:0007669"/>
    <property type="project" value="TreeGrafter"/>
</dbReference>
<sequence length="278" mass="32115">MDSYFYIVHISFLFSEITCDPPYIPNGIYTPQLTKYRGEDKVIYECKSGFSPVIQGNVAMCTSHGWSPAPRCSFKPCDFPVIKHGRLHYAYGEYFPARLGQQFSYRCDQYFVPPSRSSWDYLTCTPQGWSPEVPCLRQCTFNYLENGHYPDYEKKYLQGETVRVHCYNGYSLQNYQNTMTCTENDWFPPPRCIRVIKSCAPPPQLLSGEVKETQKEEYGHSEVVEYVCNPGFLMKGSHKIQCVDGQWTALPMCIGNVLKIVIFKGKSTLLFVFLYKLK</sequence>
<dbReference type="PROSITE" id="PS50923">
    <property type="entry name" value="SUSHI"/>
    <property type="match status" value="3"/>
</dbReference>
<protein>
    <recommendedName>
        <fullName evidence="5">Sushi domain-containing protein</fullName>
    </recommendedName>
</protein>
<dbReference type="PANTHER" id="PTHR45785:SF7">
    <property type="entry name" value="COMPLEMENT FACTOR H"/>
    <property type="match status" value="1"/>
</dbReference>
<keyword evidence="1 4" id="KW-0768">Sushi</keyword>
<feature type="domain" description="Sushi" evidence="5">
    <location>
        <begin position="17"/>
        <end position="74"/>
    </location>
</feature>
<dbReference type="GeneTree" id="ENSGT00940000154386"/>
<comment type="caution">
    <text evidence="4">Lacks conserved residue(s) required for the propagation of feature annotation.</text>
</comment>
<evidence type="ECO:0000256" key="1">
    <source>
        <dbReference type="ARBA" id="ARBA00022659"/>
    </source>
</evidence>
<dbReference type="PANTHER" id="PTHR45785">
    <property type="entry name" value="COMPLEMENT FACTOR H-RELATED"/>
    <property type="match status" value="1"/>
</dbReference>
<organism evidence="6">
    <name type="scientific">Balaenoptera musculus</name>
    <name type="common">Blue whale</name>
    <dbReference type="NCBI Taxonomy" id="9771"/>
    <lineage>
        <taxon>Eukaryota</taxon>
        <taxon>Metazoa</taxon>
        <taxon>Chordata</taxon>
        <taxon>Craniata</taxon>
        <taxon>Vertebrata</taxon>
        <taxon>Euteleostomi</taxon>
        <taxon>Mammalia</taxon>
        <taxon>Eutheria</taxon>
        <taxon>Laurasiatheria</taxon>
        <taxon>Artiodactyla</taxon>
        <taxon>Whippomorpha</taxon>
        <taxon>Cetacea</taxon>
        <taxon>Mysticeti</taxon>
        <taxon>Balaenopteridae</taxon>
        <taxon>Balaenoptera</taxon>
    </lineage>
</organism>
<evidence type="ECO:0000256" key="2">
    <source>
        <dbReference type="ARBA" id="ARBA00022729"/>
    </source>
</evidence>
<evidence type="ECO:0000259" key="5">
    <source>
        <dbReference type="PROSITE" id="PS50923"/>
    </source>
</evidence>
<dbReference type="SUPFAM" id="SSF57535">
    <property type="entry name" value="Complement control module/SCR domain"/>
    <property type="match status" value="4"/>
</dbReference>
<evidence type="ECO:0000313" key="6">
    <source>
        <dbReference type="Ensembl" id="ENSBMSP00010001380.1"/>
    </source>
</evidence>
<keyword evidence="2" id="KW-0732">Signal</keyword>
<evidence type="ECO:0000256" key="3">
    <source>
        <dbReference type="ARBA" id="ARBA00023157"/>
    </source>
</evidence>
<dbReference type="CDD" id="cd00033">
    <property type="entry name" value="CCP"/>
    <property type="match status" value="3"/>
</dbReference>
<reference evidence="6" key="1">
    <citation type="submission" date="2023-09" db="UniProtKB">
        <authorList>
            <consortium name="Ensembl"/>
        </authorList>
    </citation>
    <scope>IDENTIFICATION</scope>
</reference>
<accession>A0A8C0C5T5</accession>
<evidence type="ECO:0000256" key="4">
    <source>
        <dbReference type="PROSITE-ProRule" id="PRU00302"/>
    </source>
</evidence>
<dbReference type="AlphaFoldDB" id="A0A8C0C5T5"/>
<feature type="disulfide bond" evidence="4">
    <location>
        <begin position="199"/>
        <end position="242"/>
    </location>
</feature>
<dbReference type="Pfam" id="PF00084">
    <property type="entry name" value="Sushi"/>
    <property type="match status" value="4"/>
</dbReference>
<dbReference type="FunFam" id="2.10.70.10:FF:000054">
    <property type="entry name" value="Complement inhibitory factor H"/>
    <property type="match status" value="1"/>
</dbReference>
<name>A0A8C0C5T5_BALMU</name>
<keyword evidence="3 4" id="KW-1015">Disulfide bond</keyword>
<dbReference type="InterPro" id="IPR051503">
    <property type="entry name" value="ComplSys_Reg/VirEntry_Med"/>
</dbReference>
<dbReference type="InterPro" id="IPR035976">
    <property type="entry name" value="Sushi/SCR/CCP_sf"/>
</dbReference>
<feature type="domain" description="Sushi" evidence="5">
    <location>
        <begin position="197"/>
        <end position="255"/>
    </location>
</feature>
<feature type="domain" description="Sushi" evidence="5">
    <location>
        <begin position="137"/>
        <end position="194"/>
    </location>
</feature>